<comment type="caution">
    <text evidence="1">The sequence shown here is derived from an EMBL/GenBank/DDBJ whole genome shotgun (WGS) entry which is preliminary data.</text>
</comment>
<proteinExistence type="predicted"/>
<dbReference type="EMBL" id="CAMGYJ010000006">
    <property type="protein sequence ID" value="CAI0432171.1"/>
    <property type="molecule type" value="Genomic_DNA"/>
</dbReference>
<dbReference type="AlphaFoldDB" id="A0AAV0LD51"/>
<evidence type="ECO:0000313" key="2">
    <source>
        <dbReference type="Proteomes" id="UP001154282"/>
    </source>
</evidence>
<accession>A0AAV0LD51</accession>
<keyword evidence="2" id="KW-1185">Reference proteome</keyword>
<protein>
    <submittedName>
        <fullName evidence="1">Uncharacterized protein</fullName>
    </submittedName>
</protein>
<organism evidence="1 2">
    <name type="scientific">Linum tenue</name>
    <dbReference type="NCBI Taxonomy" id="586396"/>
    <lineage>
        <taxon>Eukaryota</taxon>
        <taxon>Viridiplantae</taxon>
        <taxon>Streptophyta</taxon>
        <taxon>Embryophyta</taxon>
        <taxon>Tracheophyta</taxon>
        <taxon>Spermatophyta</taxon>
        <taxon>Magnoliopsida</taxon>
        <taxon>eudicotyledons</taxon>
        <taxon>Gunneridae</taxon>
        <taxon>Pentapetalae</taxon>
        <taxon>rosids</taxon>
        <taxon>fabids</taxon>
        <taxon>Malpighiales</taxon>
        <taxon>Linaceae</taxon>
        <taxon>Linum</taxon>
    </lineage>
</organism>
<name>A0AAV0LD51_9ROSI</name>
<evidence type="ECO:0000313" key="1">
    <source>
        <dbReference type="EMBL" id="CAI0432171.1"/>
    </source>
</evidence>
<gene>
    <name evidence="1" type="ORF">LITE_LOCUS23323</name>
</gene>
<reference evidence="1" key="1">
    <citation type="submission" date="2022-08" db="EMBL/GenBank/DDBJ databases">
        <authorList>
            <person name="Gutierrez-Valencia J."/>
        </authorList>
    </citation>
    <scope>NUCLEOTIDE SEQUENCE</scope>
</reference>
<sequence>MAPGGGDMVVTLLPLPMEVLAGVDTIADWETARGCRWEVGCKMVKGCR</sequence>
<dbReference type="Proteomes" id="UP001154282">
    <property type="component" value="Unassembled WGS sequence"/>
</dbReference>